<dbReference type="AlphaFoldDB" id="A0A942YL81"/>
<reference evidence="3 4" key="1">
    <citation type="submission" date="2021-05" db="EMBL/GenBank/DDBJ databases">
        <title>Novel Bacillus species.</title>
        <authorList>
            <person name="Liu G."/>
        </authorList>
    </citation>
    <scope>NUCLEOTIDE SEQUENCE [LARGE SCALE GENOMIC DNA]</scope>
    <source>
        <strain evidence="3 4">FJAT-49732</strain>
    </source>
</reference>
<proteinExistence type="predicted"/>
<keyword evidence="2" id="KW-1133">Transmembrane helix</keyword>
<evidence type="ECO:0000313" key="4">
    <source>
        <dbReference type="Proteomes" id="UP000682713"/>
    </source>
</evidence>
<evidence type="ECO:0000256" key="1">
    <source>
        <dbReference type="SAM" id="MobiDB-lite"/>
    </source>
</evidence>
<dbReference type="EMBL" id="JAGYPJ010000001">
    <property type="protein sequence ID" value="MBS4199370.1"/>
    <property type="molecule type" value="Genomic_DNA"/>
</dbReference>
<keyword evidence="4" id="KW-1185">Reference proteome</keyword>
<gene>
    <name evidence="3" type="ORF">KHA93_06860</name>
</gene>
<dbReference type="RefSeq" id="WP_213110056.1">
    <property type="nucleotide sequence ID" value="NZ_JAGYPJ010000001.1"/>
</dbReference>
<name>A0A942YL81_9BACI</name>
<keyword evidence="2" id="KW-0472">Membrane</keyword>
<feature type="compositionally biased region" description="Polar residues" evidence="1">
    <location>
        <begin position="139"/>
        <end position="149"/>
    </location>
</feature>
<sequence>MNKKSIFSTRKFTGKNPNMMWVPILTTVGISAAIYGLRKYKNGKWMTPIQNVMKKFQNTGMQNVLAGATANPLTEFSQELSSIMTSGGAAQNTASNTAQQNATGTAQQNATGTAQQNAMSSTQQNTQGNTAQQSTATNMMGQQNTKQQK</sequence>
<feature type="compositionally biased region" description="Low complexity" evidence="1">
    <location>
        <begin position="87"/>
        <end position="138"/>
    </location>
</feature>
<dbReference type="Proteomes" id="UP000682713">
    <property type="component" value="Unassembled WGS sequence"/>
</dbReference>
<protein>
    <submittedName>
        <fullName evidence="3">Uncharacterized protein</fullName>
    </submittedName>
</protein>
<evidence type="ECO:0000256" key="2">
    <source>
        <dbReference type="SAM" id="Phobius"/>
    </source>
</evidence>
<organism evidence="3 4">
    <name type="scientific">Lederbergia citrisecunda</name>
    <dbReference type="NCBI Taxonomy" id="2833583"/>
    <lineage>
        <taxon>Bacteria</taxon>
        <taxon>Bacillati</taxon>
        <taxon>Bacillota</taxon>
        <taxon>Bacilli</taxon>
        <taxon>Bacillales</taxon>
        <taxon>Bacillaceae</taxon>
        <taxon>Lederbergia</taxon>
    </lineage>
</organism>
<comment type="caution">
    <text evidence="3">The sequence shown here is derived from an EMBL/GenBank/DDBJ whole genome shotgun (WGS) entry which is preliminary data.</text>
</comment>
<feature type="region of interest" description="Disordered" evidence="1">
    <location>
        <begin position="83"/>
        <end position="149"/>
    </location>
</feature>
<evidence type="ECO:0000313" key="3">
    <source>
        <dbReference type="EMBL" id="MBS4199370.1"/>
    </source>
</evidence>
<keyword evidence="2" id="KW-0812">Transmembrane</keyword>
<feature type="transmembrane region" description="Helical" evidence="2">
    <location>
        <begin position="20"/>
        <end position="37"/>
    </location>
</feature>
<accession>A0A942YL81</accession>